<accession>A0AC61L2Z0</accession>
<dbReference type="EMBL" id="PQXF01000013">
    <property type="protein sequence ID" value="PXF60673.1"/>
    <property type="molecule type" value="Genomic_DNA"/>
</dbReference>
<protein>
    <submittedName>
        <fullName evidence="1">Uncharacterized protein</fullName>
    </submittedName>
</protein>
<organism evidence="1 2">
    <name type="scientific">Candidatus Methanogaster sp</name>
    <dbReference type="NCBI Taxonomy" id="3386292"/>
    <lineage>
        <taxon>Archaea</taxon>
        <taxon>Methanobacteriati</taxon>
        <taxon>Methanobacteriota</taxon>
        <taxon>Stenosarchaea group</taxon>
        <taxon>Methanomicrobia</taxon>
        <taxon>Methanosarcinales</taxon>
        <taxon>ANME-2 cluster</taxon>
        <taxon>Candidatus Methanogasteraceae</taxon>
        <taxon>Candidatus Methanogaster</taxon>
    </lineage>
</organism>
<proteinExistence type="predicted"/>
<reference evidence="1" key="1">
    <citation type="submission" date="2018-01" db="EMBL/GenBank/DDBJ databases">
        <authorList>
            <person name="Krukenberg V."/>
        </authorList>
    </citation>
    <scope>NUCLEOTIDE SEQUENCE</scope>
    <source>
        <strain evidence="1">E20ANME2</strain>
    </source>
</reference>
<comment type="caution">
    <text evidence="1">The sequence shown here is derived from an EMBL/GenBank/DDBJ whole genome shotgun (WGS) entry which is preliminary data.</text>
</comment>
<evidence type="ECO:0000313" key="1">
    <source>
        <dbReference type="EMBL" id="PXF60673.1"/>
    </source>
</evidence>
<dbReference type="Proteomes" id="UP000248329">
    <property type="component" value="Unassembled WGS sequence"/>
</dbReference>
<gene>
    <name evidence="1" type="ORF">C4B59_08370</name>
</gene>
<sequence>MYRYVYILVGQSHLMPSKQRGEELRKIIKSVRDGTFEYKSKEPATTDWAQYDQAQVYEMVYYPDNIRDLVDEADERIKQRTPPRKRGPGRPPTDPANVAKVLLLQTYVNSSNRLAEGFLILFLEKLGIDGHFSYKTIERGYDKGQVNKILDEIVVITNESVEGKEKTFSFDGTGFSTSNKENYADKRQKQNSKKGSKKSKSASKEQVYDSFPESNSVAKKGFSYSVMGIGVQHKLISGISISPDHSIGETTMFPEAFNQTLDCHPNLDGVLGDGIYACRWIINLVSENNSTPHFLPRSNVTFKSKGALEWYDMLYSLWEDPLEWLEHYHMRSISETVNSMVKCRFGAPLRKRLESRKKTETQLKLVGHNIRRVGYLEIMGDVVPHWRGGM</sequence>
<evidence type="ECO:0000313" key="2">
    <source>
        <dbReference type="Proteomes" id="UP000248329"/>
    </source>
</evidence>
<name>A0AC61L2Z0_9EURY</name>